<protein>
    <recommendedName>
        <fullName evidence="11">Phospholipase A-2-activating protein</fullName>
    </recommendedName>
</protein>
<evidence type="ECO:0000313" key="9">
    <source>
        <dbReference type="EMBL" id="GJN88517.1"/>
    </source>
</evidence>
<dbReference type="SUPFAM" id="SSF50978">
    <property type="entry name" value="WD40 repeat-like"/>
    <property type="match status" value="1"/>
</dbReference>
<dbReference type="Gene3D" id="2.130.10.10">
    <property type="entry name" value="YVTN repeat-like/Quinoprotein amine dehydrogenase"/>
    <property type="match status" value="1"/>
</dbReference>
<dbReference type="Pfam" id="PF08324">
    <property type="entry name" value="PUL"/>
    <property type="match status" value="1"/>
</dbReference>
<dbReference type="GO" id="GO:0010992">
    <property type="term" value="P:ubiquitin recycling"/>
    <property type="evidence" value="ECO:0007669"/>
    <property type="project" value="TreeGrafter"/>
</dbReference>
<dbReference type="GO" id="GO:0005737">
    <property type="term" value="C:cytoplasm"/>
    <property type="evidence" value="ECO:0007669"/>
    <property type="project" value="UniProtKB-SubCell"/>
</dbReference>
<evidence type="ECO:0000256" key="2">
    <source>
        <dbReference type="ARBA" id="ARBA00022490"/>
    </source>
</evidence>
<dbReference type="AlphaFoldDB" id="A0AAV5GGK0"/>
<keyword evidence="4" id="KW-0677">Repeat</keyword>
<dbReference type="PANTHER" id="PTHR19849">
    <property type="entry name" value="PHOSPHOLIPASE A-2-ACTIVATING PROTEIN"/>
    <property type="match status" value="1"/>
</dbReference>
<dbReference type="InterPro" id="IPR015943">
    <property type="entry name" value="WD40/YVTN_repeat-like_dom_sf"/>
</dbReference>
<evidence type="ECO:0000313" key="10">
    <source>
        <dbReference type="Proteomes" id="UP001342314"/>
    </source>
</evidence>
<feature type="compositionally biased region" description="Low complexity" evidence="6">
    <location>
        <begin position="566"/>
        <end position="576"/>
    </location>
</feature>
<dbReference type="CDD" id="cd00200">
    <property type="entry name" value="WD40"/>
    <property type="match status" value="1"/>
</dbReference>
<feature type="repeat" description="WD" evidence="5">
    <location>
        <begin position="156"/>
        <end position="188"/>
    </location>
</feature>
<dbReference type="PROSITE" id="PS51394">
    <property type="entry name" value="PFU"/>
    <property type="match status" value="1"/>
</dbReference>
<dbReference type="Proteomes" id="UP001342314">
    <property type="component" value="Unassembled WGS sequence"/>
</dbReference>
<dbReference type="Pfam" id="PF09070">
    <property type="entry name" value="PFU"/>
    <property type="match status" value="1"/>
</dbReference>
<dbReference type="InterPro" id="IPR020472">
    <property type="entry name" value="WD40_PAC1"/>
</dbReference>
<dbReference type="InterPro" id="IPR015155">
    <property type="entry name" value="PFU"/>
</dbReference>
<reference evidence="9 10" key="1">
    <citation type="submission" date="2021-12" db="EMBL/GenBank/DDBJ databases">
        <title>High titer production of polyol ester of fatty acids by Rhodotorula paludigena BS15 towards product separation-free biomass refinery.</title>
        <authorList>
            <person name="Mano J."/>
            <person name="Ono H."/>
            <person name="Tanaka T."/>
            <person name="Naito K."/>
            <person name="Sushida H."/>
            <person name="Ike M."/>
            <person name="Tokuyasu K."/>
            <person name="Kitaoka M."/>
        </authorList>
    </citation>
    <scope>NUCLEOTIDE SEQUENCE [LARGE SCALE GENOMIC DNA]</scope>
    <source>
        <strain evidence="9 10">BS15</strain>
    </source>
</reference>
<evidence type="ECO:0000256" key="1">
    <source>
        <dbReference type="ARBA" id="ARBA00004496"/>
    </source>
</evidence>
<feature type="domain" description="PFU" evidence="7">
    <location>
        <begin position="433"/>
        <end position="528"/>
    </location>
</feature>
<dbReference type="PRINTS" id="PR00320">
    <property type="entry name" value="GPROTEINBRPT"/>
</dbReference>
<dbReference type="GO" id="GO:0005634">
    <property type="term" value="C:nucleus"/>
    <property type="evidence" value="ECO:0007669"/>
    <property type="project" value="TreeGrafter"/>
</dbReference>
<dbReference type="InterPro" id="IPR013535">
    <property type="entry name" value="PUL_dom"/>
</dbReference>
<comment type="subcellular location">
    <subcellularLocation>
        <location evidence="1">Cytoplasm</location>
    </subcellularLocation>
</comment>
<organism evidence="9 10">
    <name type="scientific">Rhodotorula paludigena</name>
    <dbReference type="NCBI Taxonomy" id="86838"/>
    <lineage>
        <taxon>Eukaryota</taxon>
        <taxon>Fungi</taxon>
        <taxon>Dikarya</taxon>
        <taxon>Basidiomycota</taxon>
        <taxon>Pucciniomycotina</taxon>
        <taxon>Microbotryomycetes</taxon>
        <taxon>Sporidiobolales</taxon>
        <taxon>Sporidiobolaceae</taxon>
        <taxon>Rhodotorula</taxon>
    </lineage>
</organism>
<dbReference type="PROSITE" id="PS51396">
    <property type="entry name" value="PUL"/>
    <property type="match status" value="1"/>
</dbReference>
<feature type="repeat" description="WD" evidence="5">
    <location>
        <begin position="242"/>
        <end position="290"/>
    </location>
</feature>
<dbReference type="Gene3D" id="1.25.10.10">
    <property type="entry name" value="Leucine-rich Repeat Variant"/>
    <property type="match status" value="1"/>
</dbReference>
<dbReference type="GO" id="GO:0043161">
    <property type="term" value="P:proteasome-mediated ubiquitin-dependent protein catabolic process"/>
    <property type="evidence" value="ECO:0007669"/>
    <property type="project" value="TreeGrafter"/>
</dbReference>
<dbReference type="PROSITE" id="PS50294">
    <property type="entry name" value="WD_REPEATS_REGION"/>
    <property type="match status" value="2"/>
</dbReference>
<name>A0AAV5GGK0_9BASI</name>
<keyword evidence="2" id="KW-0963">Cytoplasm</keyword>
<evidence type="ECO:0008006" key="11">
    <source>
        <dbReference type="Google" id="ProtNLM"/>
    </source>
</evidence>
<evidence type="ECO:0000256" key="3">
    <source>
        <dbReference type="ARBA" id="ARBA00022574"/>
    </source>
</evidence>
<gene>
    <name evidence="9" type="ORF">Rhopal_001483-T1</name>
</gene>
<dbReference type="PROSITE" id="PS50082">
    <property type="entry name" value="WD_REPEATS_2"/>
    <property type="match status" value="4"/>
</dbReference>
<feature type="repeat" description="WD" evidence="5">
    <location>
        <begin position="94"/>
        <end position="140"/>
    </location>
</feature>
<evidence type="ECO:0000259" key="8">
    <source>
        <dbReference type="PROSITE" id="PS51396"/>
    </source>
</evidence>
<dbReference type="PANTHER" id="PTHR19849:SF0">
    <property type="entry name" value="PHOSPHOLIPASE A-2-ACTIVATING PROTEIN"/>
    <property type="match status" value="1"/>
</dbReference>
<dbReference type="Gene3D" id="3.10.20.870">
    <property type="entry name" value="PFU (PLAA family ubiquitin binding), C-terminal domain"/>
    <property type="match status" value="1"/>
</dbReference>
<feature type="region of interest" description="Disordered" evidence="6">
    <location>
        <begin position="396"/>
        <end position="417"/>
    </location>
</feature>
<keyword evidence="10" id="KW-1185">Reference proteome</keyword>
<dbReference type="InterPro" id="IPR011989">
    <property type="entry name" value="ARM-like"/>
</dbReference>
<sequence>MASSSTPAAPYRLSSALAGHAADVRALASAPPPAAVAAHSAQATQGYDQTRPVLFSASRDGTARSWVRRGAAEGVRGVGGGWADHATYGGADAQSGHEGFVNAVEWLGGGDEAEGGYLLTGGQDKLIHAWPLPSPSSILSTDSALSSSAPVPSHTLIGHEANVCALHVSKDGKRIVSGSWDKTAKVWKNWRLAYTLEGHEQSVWAVLALDSNGSTDDEDLVLTGAADNLIRLFKRDKLVKTFKGHSQAVRALAKLDKSAGGGEGESWFASGSNDGTIRLWSLLTGACVHVLSGHDSFVYSLAPIPDALGGGLVSGGEDRTLRVWRAADGECQQTIVVPAVSVWCVTVLANGDIAAGSSDGLVRVYTRSEERVASQADLASYEEDVSKTALNSSQIGDLKKSDLPGPEALDQPGSKEGQVKMVKTVGGTVEAYQWSSGAGSWQKIGEVTDAVGQSRKQLYQGREYDYVFDIDLGGGAPMLKLLYNAGQNSYAAAQDFLFANDLPLGYIDQIADFIEKNTGGVKLGGSANVDPYTGASSYRSAGSAGPSTSNASSTFSGDPFTGGGRTSAPSAPAPRAGGVLPHRTFLSFTQANLPALRSKLAQLSDQLAASPSTSSLALSASDLASIDRLIAYLLVSLADPSGSAPGAAAPSEADTAVVDRLLTTWPAEQRFPALDLARLLALSAPSAGSFPVVLATATSVTESETNAMLALRGLANVFVPFVGKATMQGEAVDVLQALRKRGASKALNKNGKVALATVALNFSVLAAQKSFDTKATEDLAELAIELLKDADGEVVYRAMMALGNLLVTFETTAALTESAASRYKAAAREAAQRVAEPRIKALAAEFV</sequence>
<dbReference type="InterPro" id="IPR001680">
    <property type="entry name" value="WD40_rpt"/>
</dbReference>
<dbReference type="EMBL" id="BQKY01000003">
    <property type="protein sequence ID" value="GJN88517.1"/>
    <property type="molecule type" value="Genomic_DNA"/>
</dbReference>
<evidence type="ECO:0000259" key="7">
    <source>
        <dbReference type="PROSITE" id="PS51394"/>
    </source>
</evidence>
<dbReference type="SMART" id="SM00320">
    <property type="entry name" value="WD40"/>
    <property type="match status" value="7"/>
</dbReference>
<evidence type="ECO:0000256" key="5">
    <source>
        <dbReference type="PROSITE-ProRule" id="PRU00221"/>
    </source>
</evidence>
<feature type="domain" description="PUL" evidence="8">
    <location>
        <begin position="578"/>
        <end position="847"/>
    </location>
</feature>
<feature type="repeat" description="WD" evidence="5">
    <location>
        <begin position="291"/>
        <end position="334"/>
    </location>
</feature>
<dbReference type="InterPro" id="IPR038122">
    <property type="entry name" value="PFU_sf"/>
</dbReference>
<comment type="caution">
    <text evidence="9">The sequence shown here is derived from an EMBL/GenBank/DDBJ whole genome shotgun (WGS) entry which is preliminary data.</text>
</comment>
<evidence type="ECO:0000256" key="4">
    <source>
        <dbReference type="ARBA" id="ARBA00022737"/>
    </source>
</evidence>
<dbReference type="InterPro" id="IPR036322">
    <property type="entry name" value="WD40_repeat_dom_sf"/>
</dbReference>
<proteinExistence type="predicted"/>
<dbReference type="GO" id="GO:0043130">
    <property type="term" value="F:ubiquitin binding"/>
    <property type="evidence" value="ECO:0007669"/>
    <property type="project" value="TreeGrafter"/>
</dbReference>
<feature type="region of interest" description="Disordered" evidence="6">
    <location>
        <begin position="537"/>
        <end position="576"/>
    </location>
</feature>
<dbReference type="Pfam" id="PF00400">
    <property type="entry name" value="WD40"/>
    <property type="match status" value="5"/>
</dbReference>
<evidence type="ECO:0000256" key="6">
    <source>
        <dbReference type="SAM" id="MobiDB-lite"/>
    </source>
</evidence>
<feature type="compositionally biased region" description="Low complexity" evidence="6">
    <location>
        <begin position="537"/>
        <end position="547"/>
    </location>
</feature>
<accession>A0AAV5GGK0</accession>
<keyword evidence="3 5" id="KW-0853">WD repeat</keyword>